<evidence type="ECO:0000256" key="4">
    <source>
        <dbReference type="ARBA" id="ARBA00022741"/>
    </source>
</evidence>
<keyword evidence="1 8" id="KW-0028">Amino-acid biosynthesis</keyword>
<dbReference type="PANTHER" id="PTHR21064">
    <property type="entry name" value="AMINOGLYCOSIDE PHOSPHOTRANSFERASE DOMAIN-CONTAINING PROTEIN-RELATED"/>
    <property type="match status" value="1"/>
</dbReference>
<gene>
    <name evidence="8" type="primary">thrB</name>
    <name evidence="11" type="ORF">M0638_06660</name>
</gene>
<comment type="caution">
    <text evidence="11">The sequence shown here is derived from an EMBL/GenBank/DDBJ whole genome shotgun (WGS) entry which is preliminary data.</text>
</comment>
<dbReference type="Gene3D" id="3.90.1200.10">
    <property type="match status" value="1"/>
</dbReference>
<dbReference type="Gene3D" id="3.30.200.20">
    <property type="entry name" value="Phosphorylase Kinase, domain 1"/>
    <property type="match status" value="1"/>
</dbReference>
<dbReference type="InterPro" id="IPR011009">
    <property type="entry name" value="Kinase-like_dom_sf"/>
</dbReference>
<name>A0A9X1Y4Z9_9PROT</name>
<keyword evidence="2 8" id="KW-0808">Transferase</keyword>
<proteinExistence type="inferred from homology"/>
<evidence type="ECO:0000256" key="6">
    <source>
        <dbReference type="ARBA" id="ARBA00022840"/>
    </source>
</evidence>
<organism evidence="11 12">
    <name type="scientific">Roseomonas acroporae</name>
    <dbReference type="NCBI Taxonomy" id="2937791"/>
    <lineage>
        <taxon>Bacteria</taxon>
        <taxon>Pseudomonadati</taxon>
        <taxon>Pseudomonadota</taxon>
        <taxon>Alphaproteobacteria</taxon>
        <taxon>Acetobacterales</taxon>
        <taxon>Roseomonadaceae</taxon>
        <taxon>Roseomonas</taxon>
    </lineage>
</organism>
<comment type="catalytic activity">
    <reaction evidence="8">
        <text>L-homoserine + ATP = O-phospho-L-homoserine + ADP + H(+)</text>
        <dbReference type="Rhea" id="RHEA:13985"/>
        <dbReference type="ChEBI" id="CHEBI:15378"/>
        <dbReference type="ChEBI" id="CHEBI:30616"/>
        <dbReference type="ChEBI" id="CHEBI:57476"/>
        <dbReference type="ChEBI" id="CHEBI:57590"/>
        <dbReference type="ChEBI" id="CHEBI:456216"/>
        <dbReference type="EC" id="2.7.1.39"/>
    </reaction>
</comment>
<evidence type="ECO:0000256" key="8">
    <source>
        <dbReference type="HAMAP-Rule" id="MF_00301"/>
    </source>
</evidence>
<feature type="domain" description="Aminoglycoside phosphotransferase" evidence="10">
    <location>
        <begin position="27"/>
        <end position="267"/>
    </location>
</feature>
<dbReference type="NCBIfam" id="TIGR00938">
    <property type="entry name" value="thrB_alt"/>
    <property type="match status" value="1"/>
</dbReference>
<sequence length="329" mass="35406">MAVYTEVTDEALRAFLADYALGELIAFRGIAEGVENSNYALRTTAGDFILTLYEKRVDPAELPWFLGLMRHLAAHGLACPEPVAGRDGVALRPLAGRPAAVCTFLPGVWPRRVQVAHCRPLGEALAALHAAGEGYDAVRPNGLGPAAWGPLLDRCRARGDEAKPGLVAELDAALAAILRDWPGGGEGAAALPRGQIHADLFPDNVFFLDGSGAPRVSGLIDFYFACTDLLAYDIAVCLNAWCFEPDLSFNVTKARALLAGYQSRRALAPAERAALPVLCRGAALRFLLTRLYDWTETPPGALVTRKDPLEYLRRLRFHETATGPGAYGL</sequence>
<evidence type="ECO:0000256" key="3">
    <source>
        <dbReference type="ARBA" id="ARBA00022697"/>
    </source>
</evidence>
<evidence type="ECO:0000313" key="12">
    <source>
        <dbReference type="Proteomes" id="UP001139516"/>
    </source>
</evidence>
<dbReference type="HAMAP" id="MF_00301">
    <property type="entry name" value="Homoser_kinase_2"/>
    <property type="match status" value="1"/>
</dbReference>
<keyword evidence="12" id="KW-1185">Reference proteome</keyword>
<comment type="similarity">
    <text evidence="7 8">Belongs to the pseudomonas-type ThrB family.</text>
</comment>
<dbReference type="PANTHER" id="PTHR21064:SF6">
    <property type="entry name" value="AMINOGLYCOSIDE PHOSPHOTRANSFERASE DOMAIN-CONTAINING PROTEIN"/>
    <property type="match status" value="1"/>
</dbReference>
<keyword evidence="4 8" id="KW-0547">Nucleotide-binding</keyword>
<dbReference type="GO" id="GO:0004413">
    <property type="term" value="F:homoserine kinase activity"/>
    <property type="evidence" value="ECO:0007669"/>
    <property type="project" value="UniProtKB-UniRule"/>
</dbReference>
<dbReference type="InterPro" id="IPR005280">
    <property type="entry name" value="Homoserine_kinase_II"/>
</dbReference>
<dbReference type="SUPFAM" id="SSF56112">
    <property type="entry name" value="Protein kinase-like (PK-like)"/>
    <property type="match status" value="1"/>
</dbReference>
<evidence type="ECO:0000256" key="9">
    <source>
        <dbReference type="NCBIfam" id="TIGR00938"/>
    </source>
</evidence>
<comment type="pathway">
    <text evidence="8">Amino-acid biosynthesis; L-threonine biosynthesis; L-threonine from L-aspartate: step 4/5.</text>
</comment>
<evidence type="ECO:0000259" key="10">
    <source>
        <dbReference type="Pfam" id="PF01636"/>
    </source>
</evidence>
<keyword evidence="3 8" id="KW-0791">Threonine biosynthesis</keyword>
<dbReference type="AlphaFoldDB" id="A0A9X1Y4Z9"/>
<dbReference type="InterPro" id="IPR050249">
    <property type="entry name" value="Pseudomonas-type_ThrB"/>
</dbReference>
<accession>A0A9X1Y4Z9</accession>
<dbReference type="CDD" id="cd05153">
    <property type="entry name" value="HomoserineK_II"/>
    <property type="match status" value="1"/>
</dbReference>
<dbReference type="Pfam" id="PF01636">
    <property type="entry name" value="APH"/>
    <property type="match status" value="1"/>
</dbReference>
<evidence type="ECO:0000256" key="5">
    <source>
        <dbReference type="ARBA" id="ARBA00022777"/>
    </source>
</evidence>
<dbReference type="InterPro" id="IPR002575">
    <property type="entry name" value="Aminoglycoside_PTrfase"/>
</dbReference>
<protein>
    <recommendedName>
        <fullName evidence="8 9">Homoserine kinase</fullName>
        <shortName evidence="8">HK</shortName>
        <shortName evidence="8">HSK</shortName>
        <ecNumber evidence="8 9">2.7.1.39</ecNumber>
    </recommendedName>
</protein>
<keyword evidence="6 8" id="KW-0067">ATP-binding</keyword>
<dbReference type="RefSeq" id="WP_248666185.1">
    <property type="nucleotide sequence ID" value="NZ_JALPRX010000023.1"/>
</dbReference>
<dbReference type="Proteomes" id="UP001139516">
    <property type="component" value="Unassembled WGS sequence"/>
</dbReference>
<evidence type="ECO:0000256" key="2">
    <source>
        <dbReference type="ARBA" id="ARBA00022679"/>
    </source>
</evidence>
<dbReference type="GO" id="GO:0009088">
    <property type="term" value="P:threonine biosynthetic process"/>
    <property type="evidence" value="ECO:0007669"/>
    <property type="project" value="UniProtKB-UniRule"/>
</dbReference>
<dbReference type="GO" id="GO:0005524">
    <property type="term" value="F:ATP binding"/>
    <property type="evidence" value="ECO:0007669"/>
    <property type="project" value="UniProtKB-KW"/>
</dbReference>
<evidence type="ECO:0000256" key="1">
    <source>
        <dbReference type="ARBA" id="ARBA00022605"/>
    </source>
</evidence>
<dbReference type="EC" id="2.7.1.39" evidence="8 9"/>
<dbReference type="EMBL" id="JALPRX010000023">
    <property type="protein sequence ID" value="MCK8784059.1"/>
    <property type="molecule type" value="Genomic_DNA"/>
</dbReference>
<reference evidence="11" key="1">
    <citation type="submission" date="2022-04" db="EMBL/GenBank/DDBJ databases">
        <title>Roseomonas acroporae sp. nov., isolated from coral Acropora digitifera.</title>
        <authorList>
            <person name="Sun H."/>
        </authorList>
    </citation>
    <scope>NUCLEOTIDE SEQUENCE</scope>
    <source>
        <strain evidence="11">NAR14</strain>
    </source>
</reference>
<keyword evidence="5 8" id="KW-0418">Kinase</keyword>
<evidence type="ECO:0000313" key="11">
    <source>
        <dbReference type="EMBL" id="MCK8784059.1"/>
    </source>
</evidence>
<dbReference type="NCBIfam" id="NF003558">
    <property type="entry name" value="PRK05231.1"/>
    <property type="match status" value="1"/>
</dbReference>
<evidence type="ECO:0000256" key="7">
    <source>
        <dbReference type="ARBA" id="ARBA00038240"/>
    </source>
</evidence>